<evidence type="ECO:0000313" key="2">
    <source>
        <dbReference type="Proteomes" id="UP000298652"/>
    </source>
</evidence>
<reference evidence="1" key="1">
    <citation type="submission" date="2019-03" db="EMBL/GenBank/DDBJ databases">
        <title>WGS assembly of Setaria viridis.</title>
        <authorList>
            <person name="Huang P."/>
            <person name="Jenkins J."/>
            <person name="Grimwood J."/>
            <person name="Barry K."/>
            <person name="Healey A."/>
            <person name="Mamidi S."/>
            <person name="Sreedasyam A."/>
            <person name="Shu S."/>
            <person name="Feldman M."/>
            <person name="Wu J."/>
            <person name="Yu Y."/>
            <person name="Chen C."/>
            <person name="Johnson J."/>
            <person name="Rokhsar D."/>
            <person name="Baxter I."/>
            <person name="Schmutz J."/>
            <person name="Brutnell T."/>
            <person name="Kellogg E."/>
        </authorList>
    </citation>
    <scope>NUCLEOTIDE SEQUENCE [LARGE SCALE GENOMIC DNA]</scope>
</reference>
<keyword evidence="2" id="KW-1185">Reference proteome</keyword>
<dbReference type="AlphaFoldDB" id="A0A4U6U646"/>
<gene>
    <name evidence="1" type="ORF">SEVIR_6G075800v2</name>
</gene>
<name>A0A4U6U646_SETVI</name>
<dbReference type="EMBL" id="CM016557">
    <property type="protein sequence ID" value="TKW09173.1"/>
    <property type="molecule type" value="Genomic_DNA"/>
</dbReference>
<organism evidence="1 2">
    <name type="scientific">Setaria viridis</name>
    <name type="common">Green bristlegrass</name>
    <name type="synonym">Setaria italica subsp. viridis</name>
    <dbReference type="NCBI Taxonomy" id="4556"/>
    <lineage>
        <taxon>Eukaryota</taxon>
        <taxon>Viridiplantae</taxon>
        <taxon>Streptophyta</taxon>
        <taxon>Embryophyta</taxon>
        <taxon>Tracheophyta</taxon>
        <taxon>Spermatophyta</taxon>
        <taxon>Magnoliopsida</taxon>
        <taxon>Liliopsida</taxon>
        <taxon>Poales</taxon>
        <taxon>Poaceae</taxon>
        <taxon>PACMAD clade</taxon>
        <taxon>Panicoideae</taxon>
        <taxon>Panicodae</taxon>
        <taxon>Paniceae</taxon>
        <taxon>Cenchrinae</taxon>
        <taxon>Setaria</taxon>
    </lineage>
</organism>
<accession>A0A4U6U646</accession>
<dbReference type="Proteomes" id="UP000298652">
    <property type="component" value="Chromosome 6"/>
</dbReference>
<proteinExistence type="predicted"/>
<sequence>MSFIPEAIRQRITITFSDAPGLIGLGPMGNPGPTDFINLKTHRIPFKQSSMDLDQWRCTSPTASTSYTRRQKMKL</sequence>
<evidence type="ECO:0000313" key="1">
    <source>
        <dbReference type="EMBL" id="TKW09173.1"/>
    </source>
</evidence>
<protein>
    <submittedName>
        <fullName evidence="1">Uncharacterized protein</fullName>
    </submittedName>
</protein>
<dbReference type="Gramene" id="TKW09173">
    <property type="protein sequence ID" value="TKW09173"/>
    <property type="gene ID" value="SEVIR_6G075800v2"/>
</dbReference>